<evidence type="ECO:0000313" key="14">
    <source>
        <dbReference type="EMBL" id="KUK47120.1"/>
    </source>
</evidence>
<comment type="caution">
    <text evidence="14">The sequence shown here is derived from an EMBL/GenBank/DDBJ whole genome shotgun (WGS) entry which is preliminary data.</text>
</comment>
<evidence type="ECO:0000256" key="1">
    <source>
        <dbReference type="ARBA" id="ARBA00009922"/>
    </source>
</evidence>
<evidence type="ECO:0000256" key="8">
    <source>
        <dbReference type="ARBA" id="ARBA00034617"/>
    </source>
</evidence>
<accession>A0A101FZ19</accession>
<dbReference type="Pfam" id="PF13361">
    <property type="entry name" value="UvrD_C"/>
    <property type="match status" value="1"/>
</dbReference>
<dbReference type="Pfam" id="PF00580">
    <property type="entry name" value="UvrD-helicase"/>
    <property type="match status" value="1"/>
</dbReference>
<evidence type="ECO:0000256" key="3">
    <source>
        <dbReference type="ARBA" id="ARBA00022801"/>
    </source>
</evidence>
<name>A0A101FZ19_9CHLR</name>
<dbReference type="GO" id="GO:0005829">
    <property type="term" value="C:cytosol"/>
    <property type="evidence" value="ECO:0007669"/>
    <property type="project" value="TreeGrafter"/>
</dbReference>
<dbReference type="PANTHER" id="PTHR11070">
    <property type="entry name" value="UVRD / RECB / PCRA DNA HELICASE FAMILY MEMBER"/>
    <property type="match status" value="1"/>
</dbReference>
<dbReference type="EMBL" id="LGFU01000001">
    <property type="protein sequence ID" value="KUK47120.1"/>
    <property type="molecule type" value="Genomic_DNA"/>
</dbReference>
<evidence type="ECO:0000259" key="13">
    <source>
        <dbReference type="PROSITE" id="PS51217"/>
    </source>
</evidence>
<dbReference type="EC" id="5.6.2.4" evidence="9"/>
<keyword evidence="2 11" id="KW-0547">Nucleotide-binding</keyword>
<evidence type="ECO:0000256" key="2">
    <source>
        <dbReference type="ARBA" id="ARBA00022741"/>
    </source>
</evidence>
<keyword evidence="5 11" id="KW-0067">ATP-binding</keyword>
<evidence type="ECO:0000256" key="7">
    <source>
        <dbReference type="ARBA" id="ARBA00023235"/>
    </source>
</evidence>
<comment type="similarity">
    <text evidence="1">Belongs to the helicase family. UvrD subfamily.</text>
</comment>
<dbReference type="GO" id="GO:0033202">
    <property type="term" value="C:DNA helicase complex"/>
    <property type="evidence" value="ECO:0007669"/>
    <property type="project" value="TreeGrafter"/>
</dbReference>
<dbReference type="GO" id="GO:0043138">
    <property type="term" value="F:3'-5' DNA helicase activity"/>
    <property type="evidence" value="ECO:0007669"/>
    <property type="project" value="UniProtKB-EC"/>
</dbReference>
<sequence length="741" mass="84632">MPDFIPRPAQAHILKYDHGKMGIAAVPGSGKTHTLSYLAATLIASDKVRDGQEVLIVTLVNSAVQNFSKRVGGFVHELGLIENIGYRVRTLHGLAHDIVRERPDLAGLENNFQILDERASSDILDQIVSTWMRNHQDFLVTYTHPESQEAMQYLSSKWKMTLLSMAASFIHQAKDMELTPEMVNTSMANNHSEHELLRFGTEIYRDYQNALRYQAAIDFEDLIRLAYKTLQMDADYLQRLQERWSFILEDEAQDSSALQEKILGLLCGEHGNWVRVGDPNQAIYETFTTADPKYLLQFLQRKDVQAFDLPNSGRSTHSIMALANHLIKWNGTQPSPALTYSLVPPLIEPTPADDPQPNPPDAPEKIFLFTEKLSAEKEEDMVVQSVTRWIRENPQQTVAILVTRNDKGASLVQKLKNKKVPTVELLQTSFSTRTTAKKLADLLDYFADPTSSKKLSAAFESLYKDTFEEPEQKKTMHTFCDDLKKQSLLEEFLFPSNGNLINQTELNSEDELMAEVFRKFTEFLSVNQRAALLPIQQLILTLSSQLFTDAHELALAYKLAEVLEREAKANPTSGLKDFAAELDKVYHNRLRITGFSEEELEFDPDQHKGEVVVATIHKAKGLEWDRVYIVSANNYDFPCNQPYDQYISEKYFIRDHLNLEAEMLAHLKALNQYQRVEEGEATLQARKAYSAERIRLFYVGITRARKELVITWNEGKFNNCVMAIPFVELTTFWEDEHASHA</sequence>
<feature type="domain" description="UvrD-like helicase ATP-binding" evidence="12">
    <location>
        <begin position="4"/>
        <end position="316"/>
    </location>
</feature>
<dbReference type="PATRIC" id="fig|167964.4.peg.358"/>
<dbReference type="InterPro" id="IPR027417">
    <property type="entry name" value="P-loop_NTPase"/>
</dbReference>
<keyword evidence="7" id="KW-0413">Isomerase</keyword>
<dbReference type="PANTHER" id="PTHR11070:SF2">
    <property type="entry name" value="ATP-DEPENDENT DNA HELICASE SRS2"/>
    <property type="match status" value="1"/>
</dbReference>
<evidence type="ECO:0000256" key="6">
    <source>
        <dbReference type="ARBA" id="ARBA00023125"/>
    </source>
</evidence>
<evidence type="ECO:0000256" key="11">
    <source>
        <dbReference type="PROSITE-ProRule" id="PRU00560"/>
    </source>
</evidence>
<dbReference type="AlphaFoldDB" id="A0A101FZ19"/>
<dbReference type="InterPro" id="IPR014016">
    <property type="entry name" value="UvrD-like_ATP-bd"/>
</dbReference>
<dbReference type="Proteomes" id="UP000064249">
    <property type="component" value="Unassembled WGS sequence"/>
</dbReference>
<keyword evidence="6" id="KW-0238">DNA-binding</keyword>
<evidence type="ECO:0000256" key="5">
    <source>
        <dbReference type="ARBA" id="ARBA00022840"/>
    </source>
</evidence>
<dbReference type="Gene3D" id="1.10.486.10">
    <property type="entry name" value="PCRA, domain 4"/>
    <property type="match status" value="1"/>
</dbReference>
<dbReference type="GO" id="GO:0003677">
    <property type="term" value="F:DNA binding"/>
    <property type="evidence" value="ECO:0007669"/>
    <property type="project" value="UniProtKB-KW"/>
</dbReference>
<dbReference type="PROSITE" id="PS51198">
    <property type="entry name" value="UVRD_HELICASE_ATP_BIND"/>
    <property type="match status" value="1"/>
</dbReference>
<dbReference type="InterPro" id="IPR000212">
    <property type="entry name" value="DNA_helicase_UvrD/REP"/>
</dbReference>
<feature type="domain" description="UvrD-like helicase C-terminal" evidence="13">
    <location>
        <begin position="317"/>
        <end position="621"/>
    </location>
</feature>
<gene>
    <name evidence="14" type="ORF">XD73_0066</name>
</gene>
<dbReference type="PROSITE" id="PS51217">
    <property type="entry name" value="UVRD_HELICASE_CTER"/>
    <property type="match status" value="1"/>
</dbReference>
<evidence type="ECO:0000256" key="4">
    <source>
        <dbReference type="ARBA" id="ARBA00022806"/>
    </source>
</evidence>
<dbReference type="GO" id="GO:0000725">
    <property type="term" value="P:recombinational repair"/>
    <property type="evidence" value="ECO:0007669"/>
    <property type="project" value="TreeGrafter"/>
</dbReference>
<dbReference type="Gene3D" id="3.40.50.300">
    <property type="entry name" value="P-loop containing nucleotide triphosphate hydrolases"/>
    <property type="match status" value="2"/>
</dbReference>
<comment type="catalytic activity">
    <reaction evidence="10">
        <text>ATP + H2O = ADP + phosphate + H(+)</text>
        <dbReference type="Rhea" id="RHEA:13065"/>
        <dbReference type="ChEBI" id="CHEBI:15377"/>
        <dbReference type="ChEBI" id="CHEBI:15378"/>
        <dbReference type="ChEBI" id="CHEBI:30616"/>
        <dbReference type="ChEBI" id="CHEBI:43474"/>
        <dbReference type="ChEBI" id="CHEBI:456216"/>
        <dbReference type="EC" id="5.6.2.4"/>
    </reaction>
</comment>
<keyword evidence="3 11" id="KW-0378">Hydrolase</keyword>
<dbReference type="Gene3D" id="1.10.10.160">
    <property type="match status" value="1"/>
</dbReference>
<feature type="binding site" evidence="11">
    <location>
        <begin position="25"/>
        <end position="32"/>
    </location>
    <ligand>
        <name>ATP</name>
        <dbReference type="ChEBI" id="CHEBI:30616"/>
    </ligand>
</feature>
<evidence type="ECO:0000259" key="12">
    <source>
        <dbReference type="PROSITE" id="PS51198"/>
    </source>
</evidence>
<dbReference type="GO" id="GO:0016887">
    <property type="term" value="F:ATP hydrolysis activity"/>
    <property type="evidence" value="ECO:0007669"/>
    <property type="project" value="RHEA"/>
</dbReference>
<comment type="catalytic activity">
    <reaction evidence="8">
        <text>Couples ATP hydrolysis with the unwinding of duplex DNA by translocating in the 3'-5' direction.</text>
        <dbReference type="EC" id="5.6.2.4"/>
    </reaction>
</comment>
<dbReference type="InterPro" id="IPR013986">
    <property type="entry name" value="DExx_box_DNA_helicase_dom_sf"/>
</dbReference>
<reference evidence="14 15" key="1">
    <citation type="journal article" date="2015" name="MBio">
        <title>Genome-Resolved Metagenomic Analysis Reveals Roles for Candidate Phyla and Other Microbial Community Members in Biogeochemical Transformations in Oil Reservoirs.</title>
        <authorList>
            <person name="Hu P."/>
            <person name="Tom L."/>
            <person name="Singh A."/>
            <person name="Thomas B.C."/>
            <person name="Baker B.J."/>
            <person name="Piceno Y.M."/>
            <person name="Andersen G.L."/>
            <person name="Banfield J.F."/>
        </authorList>
    </citation>
    <scope>NUCLEOTIDE SEQUENCE [LARGE SCALE GENOMIC DNA]</scope>
    <source>
        <strain evidence="14">46_16</strain>
    </source>
</reference>
<proteinExistence type="inferred from homology"/>
<keyword evidence="4 11" id="KW-0347">Helicase</keyword>
<evidence type="ECO:0000313" key="15">
    <source>
        <dbReference type="Proteomes" id="UP000064249"/>
    </source>
</evidence>
<dbReference type="InterPro" id="IPR014017">
    <property type="entry name" value="DNA_helicase_UvrD-like_C"/>
</dbReference>
<evidence type="ECO:0000256" key="10">
    <source>
        <dbReference type="ARBA" id="ARBA00048988"/>
    </source>
</evidence>
<evidence type="ECO:0000256" key="9">
    <source>
        <dbReference type="ARBA" id="ARBA00034808"/>
    </source>
</evidence>
<protein>
    <recommendedName>
        <fullName evidence="9">DNA 3'-5' helicase</fullName>
        <ecNumber evidence="9">5.6.2.4</ecNumber>
    </recommendedName>
</protein>
<dbReference type="GO" id="GO:0005524">
    <property type="term" value="F:ATP binding"/>
    <property type="evidence" value="ECO:0007669"/>
    <property type="project" value="UniProtKB-UniRule"/>
</dbReference>
<dbReference type="SUPFAM" id="SSF52540">
    <property type="entry name" value="P-loop containing nucleoside triphosphate hydrolases"/>
    <property type="match status" value="1"/>
</dbReference>
<organism evidence="14 15">
    <name type="scientific">Anaerolinea thermophila</name>
    <dbReference type="NCBI Taxonomy" id="167964"/>
    <lineage>
        <taxon>Bacteria</taxon>
        <taxon>Bacillati</taxon>
        <taxon>Chloroflexota</taxon>
        <taxon>Anaerolineae</taxon>
        <taxon>Anaerolineales</taxon>
        <taxon>Anaerolineaceae</taxon>
        <taxon>Anaerolinea</taxon>
    </lineage>
</organism>